<dbReference type="Proteomes" id="UP000007798">
    <property type="component" value="Unassembled WGS sequence"/>
</dbReference>
<evidence type="ECO:0000313" key="3">
    <source>
        <dbReference type="Proteomes" id="UP000007798"/>
    </source>
</evidence>
<dbReference type="FunFam" id="1.10.238.10:FF:000178">
    <property type="entry name" value="Calmodulin-2 A"/>
    <property type="match status" value="1"/>
</dbReference>
<name>B4MKD1_DROWI</name>
<keyword evidence="3" id="KW-1185">Reference proteome</keyword>
<reference evidence="2 3" key="1">
    <citation type="journal article" date="2007" name="Nature">
        <title>Evolution of genes and genomes on the Drosophila phylogeny.</title>
        <authorList>
            <consortium name="Drosophila 12 Genomes Consortium"/>
            <person name="Clark A.G."/>
            <person name="Eisen M.B."/>
            <person name="Smith D.R."/>
            <person name="Bergman C.M."/>
            <person name="Oliver B."/>
            <person name="Markow T.A."/>
            <person name="Kaufman T.C."/>
            <person name="Kellis M."/>
            <person name="Gelbart W."/>
            <person name="Iyer V.N."/>
            <person name="Pollard D.A."/>
            <person name="Sackton T.B."/>
            <person name="Larracuente A.M."/>
            <person name="Singh N.D."/>
            <person name="Abad J.P."/>
            <person name="Abt D.N."/>
            <person name="Adryan B."/>
            <person name="Aguade M."/>
            <person name="Akashi H."/>
            <person name="Anderson W.W."/>
            <person name="Aquadro C.F."/>
            <person name="Ardell D.H."/>
            <person name="Arguello R."/>
            <person name="Artieri C.G."/>
            <person name="Barbash D.A."/>
            <person name="Barker D."/>
            <person name="Barsanti P."/>
            <person name="Batterham P."/>
            <person name="Batzoglou S."/>
            <person name="Begun D."/>
            <person name="Bhutkar A."/>
            <person name="Blanco E."/>
            <person name="Bosak S.A."/>
            <person name="Bradley R.K."/>
            <person name="Brand A.D."/>
            <person name="Brent M.R."/>
            <person name="Brooks A.N."/>
            <person name="Brown R.H."/>
            <person name="Butlin R.K."/>
            <person name="Caggese C."/>
            <person name="Calvi B.R."/>
            <person name="Bernardo de Carvalho A."/>
            <person name="Caspi A."/>
            <person name="Castrezana S."/>
            <person name="Celniker S.E."/>
            <person name="Chang J.L."/>
            <person name="Chapple C."/>
            <person name="Chatterji S."/>
            <person name="Chinwalla A."/>
            <person name="Civetta A."/>
            <person name="Clifton S.W."/>
            <person name="Comeron J.M."/>
            <person name="Costello J.C."/>
            <person name="Coyne J.A."/>
            <person name="Daub J."/>
            <person name="David R.G."/>
            <person name="Delcher A.L."/>
            <person name="Delehaunty K."/>
            <person name="Do C.B."/>
            <person name="Ebling H."/>
            <person name="Edwards K."/>
            <person name="Eickbush T."/>
            <person name="Evans J.D."/>
            <person name="Filipski A."/>
            <person name="Findeiss S."/>
            <person name="Freyhult E."/>
            <person name="Fulton L."/>
            <person name="Fulton R."/>
            <person name="Garcia A.C."/>
            <person name="Gardiner A."/>
            <person name="Garfield D.A."/>
            <person name="Garvin B.E."/>
            <person name="Gibson G."/>
            <person name="Gilbert D."/>
            <person name="Gnerre S."/>
            <person name="Godfrey J."/>
            <person name="Good R."/>
            <person name="Gotea V."/>
            <person name="Gravely B."/>
            <person name="Greenberg A.J."/>
            <person name="Griffiths-Jones S."/>
            <person name="Gross S."/>
            <person name="Guigo R."/>
            <person name="Gustafson E.A."/>
            <person name="Haerty W."/>
            <person name="Hahn M.W."/>
            <person name="Halligan D.L."/>
            <person name="Halpern A.L."/>
            <person name="Halter G.M."/>
            <person name="Han M.V."/>
            <person name="Heger A."/>
            <person name="Hillier L."/>
            <person name="Hinrichs A.S."/>
            <person name="Holmes I."/>
            <person name="Hoskins R.A."/>
            <person name="Hubisz M.J."/>
            <person name="Hultmark D."/>
            <person name="Huntley M.A."/>
            <person name="Jaffe D.B."/>
            <person name="Jagadeeshan S."/>
            <person name="Jeck W.R."/>
            <person name="Johnson J."/>
            <person name="Jones C.D."/>
            <person name="Jordan W.C."/>
            <person name="Karpen G.H."/>
            <person name="Kataoka E."/>
            <person name="Keightley P.D."/>
            <person name="Kheradpour P."/>
            <person name="Kirkness E.F."/>
            <person name="Koerich L.B."/>
            <person name="Kristiansen K."/>
            <person name="Kudrna D."/>
            <person name="Kulathinal R.J."/>
            <person name="Kumar S."/>
            <person name="Kwok R."/>
            <person name="Lander E."/>
            <person name="Langley C.H."/>
            <person name="Lapoint R."/>
            <person name="Lazzaro B.P."/>
            <person name="Lee S.J."/>
            <person name="Levesque L."/>
            <person name="Li R."/>
            <person name="Lin C.F."/>
            <person name="Lin M.F."/>
            <person name="Lindblad-Toh K."/>
            <person name="Llopart A."/>
            <person name="Long M."/>
            <person name="Low L."/>
            <person name="Lozovsky E."/>
            <person name="Lu J."/>
            <person name="Luo M."/>
            <person name="Machado C.A."/>
            <person name="Makalowski W."/>
            <person name="Marzo M."/>
            <person name="Matsuda M."/>
            <person name="Matzkin L."/>
            <person name="McAllister B."/>
            <person name="McBride C.S."/>
            <person name="McKernan B."/>
            <person name="McKernan K."/>
            <person name="Mendez-Lago M."/>
            <person name="Minx P."/>
            <person name="Mollenhauer M.U."/>
            <person name="Montooth K."/>
            <person name="Mount S.M."/>
            <person name="Mu X."/>
            <person name="Myers E."/>
            <person name="Negre B."/>
            <person name="Newfeld S."/>
            <person name="Nielsen R."/>
            <person name="Noor M.A."/>
            <person name="O'Grady P."/>
            <person name="Pachter L."/>
            <person name="Papaceit M."/>
            <person name="Parisi M.J."/>
            <person name="Parisi M."/>
            <person name="Parts L."/>
            <person name="Pedersen J.S."/>
            <person name="Pesole G."/>
            <person name="Phillippy A.M."/>
            <person name="Ponting C.P."/>
            <person name="Pop M."/>
            <person name="Porcelli D."/>
            <person name="Powell J.R."/>
            <person name="Prohaska S."/>
            <person name="Pruitt K."/>
            <person name="Puig M."/>
            <person name="Quesneville H."/>
            <person name="Ram K.R."/>
            <person name="Rand D."/>
            <person name="Rasmussen M.D."/>
            <person name="Reed L.K."/>
            <person name="Reenan R."/>
            <person name="Reily A."/>
            <person name="Remington K.A."/>
            <person name="Rieger T.T."/>
            <person name="Ritchie M.G."/>
            <person name="Robin C."/>
            <person name="Rogers Y.H."/>
            <person name="Rohde C."/>
            <person name="Rozas J."/>
            <person name="Rubenfield M.J."/>
            <person name="Ruiz A."/>
            <person name="Russo S."/>
            <person name="Salzberg S.L."/>
            <person name="Sanchez-Gracia A."/>
            <person name="Saranga D.J."/>
            <person name="Sato H."/>
            <person name="Schaeffer S.W."/>
            <person name="Schatz M.C."/>
            <person name="Schlenke T."/>
            <person name="Schwartz R."/>
            <person name="Segarra C."/>
            <person name="Singh R.S."/>
            <person name="Sirot L."/>
            <person name="Sirota M."/>
            <person name="Sisneros N.B."/>
            <person name="Smith C.D."/>
            <person name="Smith T.F."/>
            <person name="Spieth J."/>
            <person name="Stage D.E."/>
            <person name="Stark A."/>
            <person name="Stephan W."/>
            <person name="Strausberg R.L."/>
            <person name="Strempel S."/>
            <person name="Sturgill D."/>
            <person name="Sutton G."/>
            <person name="Sutton G.G."/>
            <person name="Tao W."/>
            <person name="Teichmann S."/>
            <person name="Tobari Y.N."/>
            <person name="Tomimura Y."/>
            <person name="Tsolas J.M."/>
            <person name="Valente V.L."/>
            <person name="Venter E."/>
            <person name="Venter J.C."/>
            <person name="Vicario S."/>
            <person name="Vieira F.G."/>
            <person name="Vilella A.J."/>
            <person name="Villasante A."/>
            <person name="Walenz B."/>
            <person name="Wang J."/>
            <person name="Wasserman M."/>
            <person name="Watts T."/>
            <person name="Wilson D."/>
            <person name="Wilson R.K."/>
            <person name="Wing R.A."/>
            <person name="Wolfner M.F."/>
            <person name="Wong A."/>
            <person name="Wong G.K."/>
            <person name="Wu C.I."/>
            <person name="Wu G."/>
            <person name="Yamamoto D."/>
            <person name="Yang H.P."/>
            <person name="Yang S.P."/>
            <person name="Yorke J.A."/>
            <person name="Yoshida K."/>
            <person name="Zdobnov E."/>
            <person name="Zhang P."/>
            <person name="Zhang Y."/>
            <person name="Zimin A.V."/>
            <person name="Baldwin J."/>
            <person name="Abdouelleil A."/>
            <person name="Abdulkadir J."/>
            <person name="Abebe A."/>
            <person name="Abera B."/>
            <person name="Abreu J."/>
            <person name="Acer S.C."/>
            <person name="Aftuck L."/>
            <person name="Alexander A."/>
            <person name="An P."/>
            <person name="Anderson E."/>
            <person name="Anderson S."/>
            <person name="Arachi H."/>
            <person name="Azer M."/>
            <person name="Bachantsang P."/>
            <person name="Barry A."/>
            <person name="Bayul T."/>
            <person name="Berlin A."/>
            <person name="Bessette D."/>
            <person name="Bloom T."/>
            <person name="Blye J."/>
            <person name="Boguslavskiy L."/>
            <person name="Bonnet C."/>
            <person name="Boukhgalter B."/>
            <person name="Bourzgui I."/>
            <person name="Brown A."/>
            <person name="Cahill P."/>
            <person name="Channer S."/>
            <person name="Cheshatsang Y."/>
            <person name="Chuda L."/>
            <person name="Citroen M."/>
            <person name="Collymore A."/>
            <person name="Cooke P."/>
            <person name="Costello M."/>
            <person name="D'Aco K."/>
            <person name="Daza R."/>
            <person name="De Haan G."/>
            <person name="DeGray S."/>
            <person name="DeMaso C."/>
            <person name="Dhargay N."/>
            <person name="Dooley K."/>
            <person name="Dooley E."/>
            <person name="Doricent M."/>
            <person name="Dorje P."/>
            <person name="Dorjee K."/>
            <person name="Dupes A."/>
            <person name="Elong R."/>
            <person name="Falk J."/>
            <person name="Farina A."/>
            <person name="Faro S."/>
            <person name="Ferguson D."/>
            <person name="Fisher S."/>
            <person name="Foley C.D."/>
            <person name="Franke A."/>
            <person name="Friedrich D."/>
            <person name="Gadbois L."/>
            <person name="Gearin G."/>
            <person name="Gearin C.R."/>
            <person name="Giannoukos G."/>
            <person name="Goode T."/>
            <person name="Graham J."/>
            <person name="Grandbois E."/>
            <person name="Grewal S."/>
            <person name="Gyaltsen K."/>
            <person name="Hafez N."/>
            <person name="Hagos B."/>
            <person name="Hall J."/>
            <person name="Henson C."/>
            <person name="Hollinger A."/>
            <person name="Honan T."/>
            <person name="Huard M.D."/>
            <person name="Hughes L."/>
            <person name="Hurhula B."/>
            <person name="Husby M.E."/>
            <person name="Kamat A."/>
            <person name="Kanga B."/>
            <person name="Kashin S."/>
            <person name="Khazanovich D."/>
            <person name="Kisner P."/>
            <person name="Lance K."/>
            <person name="Lara M."/>
            <person name="Lee W."/>
            <person name="Lennon N."/>
            <person name="Letendre F."/>
            <person name="LeVine R."/>
            <person name="Lipovsky A."/>
            <person name="Liu X."/>
            <person name="Liu J."/>
            <person name="Liu S."/>
            <person name="Lokyitsang T."/>
            <person name="Lokyitsang Y."/>
            <person name="Lubonja R."/>
            <person name="Lui A."/>
            <person name="MacDonald P."/>
            <person name="Magnisalis V."/>
            <person name="Maru K."/>
            <person name="Matthews C."/>
            <person name="McCusker W."/>
            <person name="McDonough S."/>
            <person name="Mehta T."/>
            <person name="Meldrim J."/>
            <person name="Meneus L."/>
            <person name="Mihai O."/>
            <person name="Mihalev A."/>
            <person name="Mihova T."/>
            <person name="Mittelman R."/>
            <person name="Mlenga V."/>
            <person name="Montmayeur A."/>
            <person name="Mulrain L."/>
            <person name="Navidi A."/>
            <person name="Naylor J."/>
            <person name="Negash T."/>
            <person name="Nguyen T."/>
            <person name="Nguyen N."/>
            <person name="Nicol R."/>
            <person name="Norbu C."/>
            <person name="Norbu N."/>
            <person name="Novod N."/>
            <person name="O'Neill B."/>
            <person name="Osman S."/>
            <person name="Markiewicz E."/>
            <person name="Oyono O.L."/>
            <person name="Patti C."/>
            <person name="Phunkhang P."/>
            <person name="Pierre F."/>
            <person name="Priest M."/>
            <person name="Raghuraman S."/>
            <person name="Rege F."/>
            <person name="Reyes R."/>
            <person name="Rise C."/>
            <person name="Rogov P."/>
            <person name="Ross K."/>
            <person name="Ryan E."/>
            <person name="Settipalli S."/>
            <person name="Shea T."/>
            <person name="Sherpa N."/>
            <person name="Shi L."/>
            <person name="Shih D."/>
            <person name="Sparrow T."/>
            <person name="Spaulding J."/>
            <person name="Stalker J."/>
            <person name="Stange-Thomann N."/>
            <person name="Stavropoulos S."/>
            <person name="Stone C."/>
            <person name="Strader C."/>
            <person name="Tesfaye S."/>
            <person name="Thomson T."/>
            <person name="Thoulutsang Y."/>
            <person name="Thoulutsang D."/>
            <person name="Topham K."/>
            <person name="Topping I."/>
            <person name="Tsamla T."/>
            <person name="Vassiliev H."/>
            <person name="Vo A."/>
            <person name="Wangchuk T."/>
            <person name="Wangdi T."/>
            <person name="Weiand M."/>
            <person name="Wilkinson J."/>
            <person name="Wilson A."/>
            <person name="Yadav S."/>
            <person name="Young G."/>
            <person name="Yu Q."/>
            <person name="Zembek L."/>
            <person name="Zhong D."/>
            <person name="Zimmer A."/>
            <person name="Zwirko Z."/>
            <person name="Jaffe D.B."/>
            <person name="Alvarez P."/>
            <person name="Brockman W."/>
            <person name="Butler J."/>
            <person name="Chin C."/>
            <person name="Gnerre S."/>
            <person name="Grabherr M."/>
            <person name="Kleber M."/>
            <person name="Mauceli E."/>
            <person name="MacCallum I."/>
        </authorList>
    </citation>
    <scope>NUCLEOTIDE SEQUENCE [LARGE SCALE GENOMIC DNA]</scope>
    <source>
        <strain evidence="3">Tucson 14030-0811.24</strain>
    </source>
</reference>
<dbReference type="PANTHER" id="PTHR46763:SF1">
    <property type="entry name" value="DYNEIN REGULATORY COMPLEX PROTEIN 8"/>
    <property type="match status" value="1"/>
</dbReference>
<dbReference type="InParanoid" id="B4MKD1"/>
<dbReference type="InterPro" id="IPR011992">
    <property type="entry name" value="EF-hand-dom_pair"/>
</dbReference>
<dbReference type="AlphaFoldDB" id="B4MKD1"/>
<dbReference type="KEGG" id="dwi:6638410"/>
<dbReference type="SUPFAM" id="SSF47473">
    <property type="entry name" value="EF-hand"/>
    <property type="match status" value="1"/>
</dbReference>
<dbReference type="HOGENOM" id="CLU_061288_19_3_1"/>
<evidence type="ECO:0000256" key="1">
    <source>
        <dbReference type="ARBA" id="ARBA00022737"/>
    </source>
</evidence>
<dbReference type="OrthoDB" id="10260307at2759"/>
<dbReference type="FunCoup" id="B4MKD1">
    <property type="interactions" value="100"/>
</dbReference>
<evidence type="ECO:0008006" key="4">
    <source>
        <dbReference type="Google" id="ProtNLM"/>
    </source>
</evidence>
<dbReference type="PANTHER" id="PTHR46763">
    <property type="entry name" value="DYNEIN REGULATORY COMPLEX PROTEIN 8"/>
    <property type="match status" value="1"/>
</dbReference>
<gene>
    <name evidence="2" type="primary">Dwil\GK20977</name>
    <name evidence="2" type="ORF">Dwil_GK20977</name>
</gene>
<dbReference type="STRING" id="7260.B4MKD1"/>
<dbReference type="GO" id="GO:0043226">
    <property type="term" value="C:organelle"/>
    <property type="evidence" value="ECO:0007669"/>
    <property type="project" value="UniProtKB-ARBA"/>
</dbReference>
<dbReference type="EMBL" id="CH963846">
    <property type="protein sequence ID" value="EDW72570.2"/>
    <property type="molecule type" value="Genomic_DNA"/>
</dbReference>
<keyword evidence="1" id="KW-0677">Repeat</keyword>
<dbReference type="eggNOG" id="KOG0027">
    <property type="taxonomic scope" value="Eukaryota"/>
</dbReference>
<organism evidence="2 3">
    <name type="scientific">Drosophila willistoni</name>
    <name type="common">Fruit fly</name>
    <dbReference type="NCBI Taxonomy" id="7260"/>
    <lineage>
        <taxon>Eukaryota</taxon>
        <taxon>Metazoa</taxon>
        <taxon>Ecdysozoa</taxon>
        <taxon>Arthropoda</taxon>
        <taxon>Hexapoda</taxon>
        <taxon>Insecta</taxon>
        <taxon>Pterygota</taxon>
        <taxon>Neoptera</taxon>
        <taxon>Endopterygota</taxon>
        <taxon>Diptera</taxon>
        <taxon>Brachycera</taxon>
        <taxon>Muscomorpha</taxon>
        <taxon>Ephydroidea</taxon>
        <taxon>Drosophilidae</taxon>
        <taxon>Drosophila</taxon>
        <taxon>Sophophora</taxon>
    </lineage>
</organism>
<protein>
    <recommendedName>
        <fullName evidence="4">EF-hand calcium-binding domain-containing protein 2</fullName>
    </recommendedName>
</protein>
<evidence type="ECO:0000313" key="2">
    <source>
        <dbReference type="EMBL" id="EDW72570.2"/>
    </source>
</evidence>
<accession>B4MKD1</accession>
<dbReference type="Gene3D" id="1.10.238.10">
    <property type="entry name" value="EF-hand"/>
    <property type="match status" value="2"/>
</dbReference>
<proteinExistence type="predicted"/>
<dbReference type="SMR" id="B4MKD1"/>
<sequence>METGVTLNNELEKLISEAFCIFDMHGDKFMDTRNVGNVLRFLGCVPTEEEIEEIIQATESTEHVGETYLPKFMAHVSQLLMEKKMQPASPKKILDAFKVLDPENHKYLAKPYFEKLMREEGEPFSEEELQEMWPVAIDPITGNIPYYFYINQLKHKSPIYEIAEVVKEEIALTEKERKKDRQLANQ</sequence>